<evidence type="ECO:0000313" key="3">
    <source>
        <dbReference type="Proteomes" id="UP000264071"/>
    </source>
</evidence>
<dbReference type="AlphaFoldDB" id="A0A3D4V910"/>
<organism evidence="2 3">
    <name type="scientific">Gemmatimonas aurantiaca</name>
    <dbReference type="NCBI Taxonomy" id="173480"/>
    <lineage>
        <taxon>Bacteria</taxon>
        <taxon>Pseudomonadati</taxon>
        <taxon>Gemmatimonadota</taxon>
        <taxon>Gemmatimonadia</taxon>
        <taxon>Gemmatimonadales</taxon>
        <taxon>Gemmatimonadaceae</taxon>
        <taxon>Gemmatimonas</taxon>
    </lineage>
</organism>
<dbReference type="Gene3D" id="1.20.120.450">
    <property type="entry name" value="dinb family like domain"/>
    <property type="match status" value="1"/>
</dbReference>
<dbReference type="InterPro" id="IPR024775">
    <property type="entry name" value="DinB-like"/>
</dbReference>
<comment type="caution">
    <text evidence="2">The sequence shown here is derived from an EMBL/GenBank/DDBJ whole genome shotgun (WGS) entry which is preliminary data.</text>
</comment>
<sequence>MFAELTGFLDYLDSVHARTRRVVLCIPPALLEWVPAPQRWSAGDQVRHLAAIERWMYAETVSGRPSRYEGHGKVLADGLPAVMAYYDAMHAESRAIFAALTPEQWAGRTTTPAGATIGTWKWLRAMLEHEAHHRGQLYLTLGLQGIVTPPIYGLSEPELAAHAAPRG</sequence>
<dbReference type="SUPFAM" id="SSF109854">
    <property type="entry name" value="DinB/YfiT-like putative metalloenzymes"/>
    <property type="match status" value="1"/>
</dbReference>
<reference evidence="2 3" key="1">
    <citation type="journal article" date="2018" name="Nat. Biotechnol.">
        <title>A standardized bacterial taxonomy based on genome phylogeny substantially revises the tree of life.</title>
        <authorList>
            <person name="Parks D.H."/>
            <person name="Chuvochina M."/>
            <person name="Waite D.W."/>
            <person name="Rinke C."/>
            <person name="Skarshewski A."/>
            <person name="Chaumeil P.A."/>
            <person name="Hugenholtz P."/>
        </authorList>
    </citation>
    <scope>NUCLEOTIDE SEQUENCE [LARGE SCALE GENOMIC DNA]</scope>
    <source>
        <strain evidence="2">UBA8844</strain>
    </source>
</reference>
<protein>
    <submittedName>
        <fullName evidence="2">DinB family protein</fullName>
    </submittedName>
</protein>
<name>A0A3D4V910_9BACT</name>
<dbReference type="Pfam" id="PF12867">
    <property type="entry name" value="DinB_2"/>
    <property type="match status" value="1"/>
</dbReference>
<gene>
    <name evidence="2" type="ORF">DGD08_10370</name>
</gene>
<dbReference type="InterPro" id="IPR034660">
    <property type="entry name" value="DinB/YfiT-like"/>
</dbReference>
<accession>A0A3D4V910</accession>
<proteinExistence type="predicted"/>
<dbReference type="Proteomes" id="UP000264071">
    <property type="component" value="Unassembled WGS sequence"/>
</dbReference>
<dbReference type="OMA" id="ERIEWRY"/>
<feature type="domain" description="DinB-like" evidence="1">
    <location>
        <begin position="12"/>
        <end position="137"/>
    </location>
</feature>
<evidence type="ECO:0000313" key="2">
    <source>
        <dbReference type="EMBL" id="HCT57591.1"/>
    </source>
</evidence>
<dbReference type="EMBL" id="DPIY01000010">
    <property type="protein sequence ID" value="HCT57591.1"/>
    <property type="molecule type" value="Genomic_DNA"/>
</dbReference>
<evidence type="ECO:0000259" key="1">
    <source>
        <dbReference type="Pfam" id="PF12867"/>
    </source>
</evidence>